<feature type="transmembrane region" description="Helical" evidence="2">
    <location>
        <begin position="51"/>
        <end position="70"/>
    </location>
</feature>
<dbReference type="EMBL" id="BOMW01000064">
    <property type="protein sequence ID" value="GIF08540.1"/>
    <property type="molecule type" value="Genomic_DNA"/>
</dbReference>
<sequence>MWTDEELDQALADQPAGPGFSAEARARALSRLRQADAVVVPLVASARRRTAWWWAAAAAVVILAGVALGATTGRAPAATAAAVAQLDQASAATTGTSAGPGRYFYTATREWALGAAQTSKGNPLAQLQETLYETWIPHDRSGDWIKITTVTGRTRWLIGDDDLARREGDGGLRSRPTVTREHGPCGDYPSANGELGTAPAPAVPCDRRPGDWYTPTPAFLAGLPDDPEQLYERLRTDAADLGPAEMLRMAGGVLTCEAAGQLRSSVYRALMLMPGLDVTTGAVDLDGRHGVALGVTTGATRQEIVIDPRTGLYLGERLVLAQPGSGMWQGLPTGTVADYTAVTTGTVAGPADRISGA</sequence>
<reference evidence="3" key="1">
    <citation type="submission" date="2021-01" db="EMBL/GenBank/DDBJ databases">
        <title>Whole genome shotgun sequence of Actinoplanes siamensis NBRC 109076.</title>
        <authorList>
            <person name="Komaki H."/>
            <person name="Tamura T."/>
        </authorList>
    </citation>
    <scope>NUCLEOTIDE SEQUENCE</scope>
    <source>
        <strain evidence="3">NBRC 109076</strain>
    </source>
</reference>
<accession>A0A919ND36</accession>
<dbReference type="AlphaFoldDB" id="A0A919ND36"/>
<organism evidence="3 4">
    <name type="scientific">Actinoplanes siamensis</name>
    <dbReference type="NCBI Taxonomy" id="1223317"/>
    <lineage>
        <taxon>Bacteria</taxon>
        <taxon>Bacillati</taxon>
        <taxon>Actinomycetota</taxon>
        <taxon>Actinomycetes</taxon>
        <taxon>Micromonosporales</taxon>
        <taxon>Micromonosporaceae</taxon>
        <taxon>Actinoplanes</taxon>
    </lineage>
</organism>
<dbReference type="Proteomes" id="UP000629619">
    <property type="component" value="Unassembled WGS sequence"/>
</dbReference>
<comment type="caution">
    <text evidence="3">The sequence shown here is derived from an EMBL/GenBank/DDBJ whole genome shotgun (WGS) entry which is preliminary data.</text>
</comment>
<dbReference type="NCBIfam" id="NF038083">
    <property type="entry name" value="CU044_5270_fam"/>
    <property type="match status" value="1"/>
</dbReference>
<evidence type="ECO:0000256" key="1">
    <source>
        <dbReference type="SAM" id="MobiDB-lite"/>
    </source>
</evidence>
<feature type="region of interest" description="Disordered" evidence="1">
    <location>
        <begin position="166"/>
        <end position="198"/>
    </location>
</feature>
<evidence type="ECO:0000313" key="3">
    <source>
        <dbReference type="EMBL" id="GIF08540.1"/>
    </source>
</evidence>
<feature type="compositionally biased region" description="Basic and acidic residues" evidence="1">
    <location>
        <begin position="166"/>
        <end position="184"/>
    </location>
</feature>
<keyword evidence="2" id="KW-0812">Transmembrane</keyword>
<keyword evidence="4" id="KW-1185">Reference proteome</keyword>
<protein>
    <submittedName>
        <fullName evidence="3">Uncharacterized protein</fullName>
    </submittedName>
</protein>
<evidence type="ECO:0000313" key="4">
    <source>
        <dbReference type="Proteomes" id="UP000629619"/>
    </source>
</evidence>
<dbReference type="RefSeq" id="WP_203683889.1">
    <property type="nucleotide sequence ID" value="NZ_BOMW01000064.1"/>
</dbReference>
<name>A0A919ND36_9ACTN</name>
<proteinExistence type="predicted"/>
<keyword evidence="2" id="KW-0472">Membrane</keyword>
<evidence type="ECO:0000256" key="2">
    <source>
        <dbReference type="SAM" id="Phobius"/>
    </source>
</evidence>
<gene>
    <name evidence="3" type="ORF">Asi03nite_60780</name>
</gene>
<dbReference type="InterPro" id="IPR047789">
    <property type="entry name" value="CU044_5270-like"/>
</dbReference>
<keyword evidence="2" id="KW-1133">Transmembrane helix</keyword>